<dbReference type="Proteomes" id="UP000824469">
    <property type="component" value="Unassembled WGS sequence"/>
</dbReference>
<dbReference type="EMBL" id="JAHRHJ020000003">
    <property type="protein sequence ID" value="KAH9320949.1"/>
    <property type="molecule type" value="Genomic_DNA"/>
</dbReference>
<accession>A0AA38GCU6</accession>
<gene>
    <name evidence="1" type="ORF">KI387_015588</name>
</gene>
<comment type="caution">
    <text evidence="1">The sequence shown here is derived from an EMBL/GenBank/DDBJ whole genome shotgun (WGS) entry which is preliminary data.</text>
</comment>
<dbReference type="OMA" id="AVNTIFP"/>
<dbReference type="PANTHER" id="PTHR11474">
    <property type="entry name" value="TYROSINASE FAMILY MEMBER"/>
    <property type="match status" value="1"/>
</dbReference>
<keyword evidence="2" id="KW-1185">Reference proteome</keyword>
<name>A0AA38GCU6_TAXCH</name>
<dbReference type="Gene3D" id="1.10.1280.10">
    <property type="entry name" value="Di-copper center containing domain from catechol oxidase"/>
    <property type="match status" value="1"/>
</dbReference>
<dbReference type="InterPro" id="IPR008922">
    <property type="entry name" value="Di-copper_centre_dom_sf"/>
</dbReference>
<organism evidence="1 2">
    <name type="scientific">Taxus chinensis</name>
    <name type="common">Chinese yew</name>
    <name type="synonym">Taxus wallichiana var. chinensis</name>
    <dbReference type="NCBI Taxonomy" id="29808"/>
    <lineage>
        <taxon>Eukaryota</taxon>
        <taxon>Viridiplantae</taxon>
        <taxon>Streptophyta</taxon>
        <taxon>Embryophyta</taxon>
        <taxon>Tracheophyta</taxon>
        <taxon>Spermatophyta</taxon>
        <taxon>Pinopsida</taxon>
        <taxon>Pinidae</taxon>
        <taxon>Conifers II</taxon>
        <taxon>Cupressales</taxon>
        <taxon>Taxaceae</taxon>
        <taxon>Taxus</taxon>
    </lineage>
</organism>
<sequence>AVNTIFPHRATLGRRRNVVVRCNHGFGISMDRRQLLFASTSSIALGNMVDKASSESIPPPDLERCSKPDLPNDAENVNCCPPFSEKSVDFQFPDRSFPMRVRPSAHNLDKKYVEKYKRAVQLMRELPSDDPRSFKQQANVHCAYCDGAYYQGSLPLDLQNPQLVAFPAVASLVSLFPRTNSRQTRGRRLLRAAILELGRSRRDDSSADLYRPEVSFV</sequence>
<reference evidence="1 2" key="1">
    <citation type="journal article" date="2021" name="Nat. Plants">
        <title>The Taxus genome provides insights into paclitaxel biosynthesis.</title>
        <authorList>
            <person name="Xiong X."/>
            <person name="Gou J."/>
            <person name="Liao Q."/>
            <person name="Li Y."/>
            <person name="Zhou Q."/>
            <person name="Bi G."/>
            <person name="Li C."/>
            <person name="Du R."/>
            <person name="Wang X."/>
            <person name="Sun T."/>
            <person name="Guo L."/>
            <person name="Liang H."/>
            <person name="Lu P."/>
            <person name="Wu Y."/>
            <person name="Zhang Z."/>
            <person name="Ro D.K."/>
            <person name="Shang Y."/>
            <person name="Huang S."/>
            <person name="Yan J."/>
        </authorList>
    </citation>
    <scope>NUCLEOTIDE SEQUENCE [LARGE SCALE GENOMIC DNA]</scope>
    <source>
        <strain evidence="1">Ta-2019</strain>
    </source>
</reference>
<dbReference type="PANTHER" id="PTHR11474:SF76">
    <property type="entry name" value="SHKT DOMAIN-CONTAINING PROTEIN"/>
    <property type="match status" value="1"/>
</dbReference>
<evidence type="ECO:0000313" key="2">
    <source>
        <dbReference type="Proteomes" id="UP000824469"/>
    </source>
</evidence>
<feature type="non-terminal residue" evidence="1">
    <location>
        <position position="1"/>
    </location>
</feature>
<evidence type="ECO:0000313" key="1">
    <source>
        <dbReference type="EMBL" id="KAH9320949.1"/>
    </source>
</evidence>
<evidence type="ECO:0008006" key="3">
    <source>
        <dbReference type="Google" id="ProtNLM"/>
    </source>
</evidence>
<proteinExistence type="predicted"/>
<dbReference type="SUPFAM" id="SSF48056">
    <property type="entry name" value="Di-copper centre-containing domain"/>
    <property type="match status" value="1"/>
</dbReference>
<dbReference type="AlphaFoldDB" id="A0AA38GCU6"/>
<dbReference type="InterPro" id="IPR050316">
    <property type="entry name" value="Tyrosinase/Hemocyanin"/>
</dbReference>
<protein>
    <recommendedName>
        <fullName evidence="3">Polyphenol oxidase</fullName>
    </recommendedName>
</protein>